<name>A0AAV0FVG6_9ASTE</name>
<keyword evidence="2" id="KW-1185">Reference proteome</keyword>
<reference evidence="1" key="1">
    <citation type="submission" date="2022-07" db="EMBL/GenBank/DDBJ databases">
        <authorList>
            <person name="Macas J."/>
            <person name="Novak P."/>
            <person name="Neumann P."/>
        </authorList>
    </citation>
    <scope>NUCLEOTIDE SEQUENCE</scope>
</reference>
<protein>
    <submittedName>
        <fullName evidence="1">Uncharacterized protein</fullName>
    </submittedName>
</protein>
<sequence>MHHYQQFCRGMTAWNLFRSRGFEEFNKEGLPPFRIQRCHVTSNRRIRCRSRTIARTDCRNLRTRIVATFQPAVEITNELKARNNVVTGVITVRTGRSGFMTIANWSRTAP</sequence>
<organism evidence="1 2">
    <name type="scientific">Cuscuta epithymum</name>
    <dbReference type="NCBI Taxonomy" id="186058"/>
    <lineage>
        <taxon>Eukaryota</taxon>
        <taxon>Viridiplantae</taxon>
        <taxon>Streptophyta</taxon>
        <taxon>Embryophyta</taxon>
        <taxon>Tracheophyta</taxon>
        <taxon>Spermatophyta</taxon>
        <taxon>Magnoliopsida</taxon>
        <taxon>eudicotyledons</taxon>
        <taxon>Gunneridae</taxon>
        <taxon>Pentapetalae</taxon>
        <taxon>asterids</taxon>
        <taxon>lamiids</taxon>
        <taxon>Solanales</taxon>
        <taxon>Convolvulaceae</taxon>
        <taxon>Cuscuteae</taxon>
        <taxon>Cuscuta</taxon>
        <taxon>Cuscuta subgen. Cuscuta</taxon>
    </lineage>
</organism>
<accession>A0AAV0FVG6</accession>
<dbReference type="EMBL" id="CAMAPF010001017">
    <property type="protein sequence ID" value="CAH9139611.1"/>
    <property type="molecule type" value="Genomic_DNA"/>
</dbReference>
<evidence type="ECO:0000313" key="2">
    <source>
        <dbReference type="Proteomes" id="UP001152523"/>
    </source>
</evidence>
<evidence type="ECO:0000313" key="1">
    <source>
        <dbReference type="EMBL" id="CAH9139611.1"/>
    </source>
</evidence>
<comment type="caution">
    <text evidence="1">The sequence shown here is derived from an EMBL/GenBank/DDBJ whole genome shotgun (WGS) entry which is preliminary data.</text>
</comment>
<dbReference type="AlphaFoldDB" id="A0AAV0FVG6"/>
<proteinExistence type="predicted"/>
<gene>
    <name evidence="1" type="ORF">CEPIT_LOCUS37716</name>
</gene>
<dbReference type="Proteomes" id="UP001152523">
    <property type="component" value="Unassembled WGS sequence"/>
</dbReference>